<dbReference type="Proteomes" id="UP000245627">
    <property type="component" value="Unassembled WGS sequence"/>
</dbReference>
<proteinExistence type="predicted"/>
<organism evidence="1 2">
    <name type="scientific">Sphingobacterium corticibacter</name>
    <dbReference type="NCBI Taxonomy" id="2171749"/>
    <lineage>
        <taxon>Bacteria</taxon>
        <taxon>Pseudomonadati</taxon>
        <taxon>Bacteroidota</taxon>
        <taxon>Sphingobacteriia</taxon>
        <taxon>Sphingobacteriales</taxon>
        <taxon>Sphingobacteriaceae</taxon>
        <taxon>Sphingobacterium</taxon>
    </lineage>
</organism>
<dbReference type="GO" id="GO:0003676">
    <property type="term" value="F:nucleic acid binding"/>
    <property type="evidence" value="ECO:0007669"/>
    <property type="project" value="InterPro"/>
</dbReference>
<evidence type="ECO:0000313" key="1">
    <source>
        <dbReference type="EMBL" id="PVH26834.1"/>
    </source>
</evidence>
<sequence length="353" mass="39513">MSADVTRIELAKALKSIKAIATPTQFEETKKLYIQEGGEESVMSAVNGLSEEDEFSMLTKLLNTATHIIGLEQRPLIEGEYIVPDLFVNLKMGNAVNGKSAKDFGEYKCLIEVKSTEKDNFKIGGSRLKRLRNISDLMGFPLLFAIRFLRAKQNAFWAIIEDDRSSTSLNVTYQAAIDGVRNVVWNEYILTPNPNLIIKCEFSKSATINSIQHNEYGNQLSATFTDGTNTLTQNSSEAFMTCGLLETYNLQEIKVEKINDDKTIQYLRPTLGSAFLADLIYKMNNLIVDEFGNVVYDASKLVVRSDTGAHETLVNRQLIEVLAKPLVDKKLLFIGAIGDLDKQLNKWKEFGGK</sequence>
<keyword evidence="2" id="KW-1185">Reference proteome</keyword>
<dbReference type="RefSeq" id="WP_116774695.1">
    <property type="nucleotide sequence ID" value="NZ_QDKG01000001.1"/>
</dbReference>
<name>A0A2T8HN13_9SPHI</name>
<evidence type="ECO:0008006" key="3">
    <source>
        <dbReference type="Google" id="ProtNLM"/>
    </source>
</evidence>
<dbReference type="Gene3D" id="3.40.1350.10">
    <property type="match status" value="1"/>
</dbReference>
<dbReference type="OrthoDB" id="2991372at2"/>
<dbReference type="InterPro" id="IPR011856">
    <property type="entry name" value="tRNA_endonuc-like_dom_sf"/>
</dbReference>
<comment type="caution">
    <text evidence="1">The sequence shown here is derived from an EMBL/GenBank/DDBJ whole genome shotgun (WGS) entry which is preliminary data.</text>
</comment>
<accession>A0A2T8HN13</accession>
<dbReference type="EMBL" id="QDKG01000001">
    <property type="protein sequence ID" value="PVH26834.1"/>
    <property type="molecule type" value="Genomic_DNA"/>
</dbReference>
<evidence type="ECO:0000313" key="2">
    <source>
        <dbReference type="Proteomes" id="UP000245627"/>
    </source>
</evidence>
<dbReference type="AlphaFoldDB" id="A0A2T8HN13"/>
<reference evidence="1 2" key="1">
    <citation type="submission" date="2018-04" db="EMBL/GenBank/DDBJ databases">
        <title>Sphingobacterium cortibacter sp. nov.</title>
        <authorList>
            <person name="Li Y."/>
        </authorList>
    </citation>
    <scope>NUCLEOTIDE SEQUENCE [LARGE SCALE GENOMIC DNA]</scope>
    <source>
        <strain evidence="1 2">2c-3</strain>
    </source>
</reference>
<protein>
    <recommendedName>
        <fullName evidence="3">Restriction endonuclease</fullName>
    </recommendedName>
</protein>
<gene>
    <name evidence="1" type="ORF">DC487_04350</name>
</gene>